<dbReference type="RefSeq" id="WP_211972284.1">
    <property type="nucleotide sequence ID" value="NZ_CBFHAM010000020.1"/>
</dbReference>
<organism evidence="2 3">
    <name type="scientific">Chitinophaga hostae</name>
    <dbReference type="NCBI Taxonomy" id="2831022"/>
    <lineage>
        <taxon>Bacteria</taxon>
        <taxon>Pseudomonadati</taxon>
        <taxon>Bacteroidota</taxon>
        <taxon>Chitinophagia</taxon>
        <taxon>Chitinophagales</taxon>
        <taxon>Chitinophagaceae</taxon>
        <taxon>Chitinophaga</taxon>
    </lineage>
</organism>
<protein>
    <recommendedName>
        <fullName evidence="4">Leucine-rich repeat domain-containing protein</fullName>
    </recommendedName>
</protein>
<feature type="region of interest" description="Disordered" evidence="1">
    <location>
        <begin position="225"/>
        <end position="252"/>
    </location>
</feature>
<keyword evidence="3" id="KW-1185">Reference proteome</keyword>
<name>A0ABS5IWF1_9BACT</name>
<dbReference type="EMBL" id="JAGTXB010000003">
    <property type="protein sequence ID" value="MBS0027178.1"/>
    <property type="molecule type" value="Genomic_DNA"/>
</dbReference>
<evidence type="ECO:0000256" key="1">
    <source>
        <dbReference type="SAM" id="MobiDB-lite"/>
    </source>
</evidence>
<dbReference type="InterPro" id="IPR032675">
    <property type="entry name" value="LRR_dom_sf"/>
</dbReference>
<reference evidence="2 3" key="1">
    <citation type="submission" date="2021-04" db="EMBL/GenBank/DDBJ databases">
        <title>Chitinophaga sp. nov., isolated from the rhizosphere soil.</title>
        <authorList>
            <person name="He S."/>
        </authorList>
    </citation>
    <scope>NUCLEOTIDE SEQUENCE [LARGE SCALE GENOMIC DNA]</scope>
    <source>
        <strain evidence="2 3">2R12</strain>
    </source>
</reference>
<gene>
    <name evidence="2" type="ORF">KE626_07650</name>
</gene>
<dbReference type="Proteomes" id="UP000676386">
    <property type="component" value="Unassembled WGS sequence"/>
</dbReference>
<evidence type="ECO:0000313" key="2">
    <source>
        <dbReference type="EMBL" id="MBS0027178.1"/>
    </source>
</evidence>
<evidence type="ECO:0000313" key="3">
    <source>
        <dbReference type="Proteomes" id="UP000676386"/>
    </source>
</evidence>
<comment type="caution">
    <text evidence="2">The sequence shown here is derived from an EMBL/GenBank/DDBJ whole genome shotgun (WGS) entry which is preliminary data.</text>
</comment>
<proteinExistence type="predicted"/>
<sequence>MNNRISKIENEVQDRNTVAWRKLCDYIEKVAAENREEFSPAEELGWELFAQIHTLPESISKLKKVKKVWLYGSKLKRIPPEIGEMEALEFFDPYTSYDLHWFPYEITKCKNLKSSRVSTRALYGNKKNRMGFPRLDHNPVRYPGETVKCSVCGKPMNYDETNQRWISLWVGTDVLPLLANLCSKNCENQLPKPPENYVQILHKGGSDLKQPLDDNEQFELEMKEYEEKQDTDATGAVPANDNETTLDNHTEKKVPQVLKLIRKIWER</sequence>
<evidence type="ECO:0008006" key="4">
    <source>
        <dbReference type="Google" id="ProtNLM"/>
    </source>
</evidence>
<dbReference type="Gene3D" id="3.80.10.10">
    <property type="entry name" value="Ribonuclease Inhibitor"/>
    <property type="match status" value="1"/>
</dbReference>
<accession>A0ABS5IWF1</accession>